<dbReference type="OrthoDB" id="5599613at2759"/>
<name>A0A1Y1W370_9FUNG</name>
<comment type="caution">
    <text evidence="2">The sequence shown here is derived from an EMBL/GenBank/DDBJ whole genome shotgun (WGS) entry which is preliminary data.</text>
</comment>
<evidence type="ECO:0000256" key="1">
    <source>
        <dbReference type="SAM" id="MobiDB-lite"/>
    </source>
</evidence>
<reference evidence="2 3" key="1">
    <citation type="submission" date="2016-07" db="EMBL/GenBank/DDBJ databases">
        <title>Pervasive Adenine N6-methylation of Active Genes in Fungi.</title>
        <authorList>
            <consortium name="DOE Joint Genome Institute"/>
            <person name="Mondo S.J."/>
            <person name="Dannebaum R.O."/>
            <person name="Kuo R.C."/>
            <person name="Labutti K."/>
            <person name="Haridas S."/>
            <person name="Kuo A."/>
            <person name="Salamov A."/>
            <person name="Ahrendt S.R."/>
            <person name="Lipzen A."/>
            <person name="Sullivan W."/>
            <person name="Andreopoulos W.B."/>
            <person name="Clum A."/>
            <person name="Lindquist E."/>
            <person name="Daum C."/>
            <person name="Ramamoorthy G.K."/>
            <person name="Gryganskyi A."/>
            <person name="Culley D."/>
            <person name="Magnuson J.K."/>
            <person name="James T.Y."/>
            <person name="O'Malley M.A."/>
            <person name="Stajich J.E."/>
            <person name="Spatafora J.W."/>
            <person name="Visel A."/>
            <person name="Grigoriev I.V."/>
        </authorList>
    </citation>
    <scope>NUCLEOTIDE SEQUENCE [LARGE SCALE GENOMIC DNA]</scope>
    <source>
        <strain evidence="2 3">ATCC 12442</strain>
    </source>
</reference>
<dbReference type="RefSeq" id="XP_040741491.1">
    <property type="nucleotide sequence ID" value="XM_040888286.1"/>
</dbReference>
<dbReference type="GeneID" id="63804934"/>
<proteinExistence type="predicted"/>
<dbReference type="Proteomes" id="UP000193922">
    <property type="component" value="Unassembled WGS sequence"/>
</dbReference>
<dbReference type="STRING" id="61395.A0A1Y1W370"/>
<feature type="region of interest" description="Disordered" evidence="1">
    <location>
        <begin position="1"/>
        <end position="49"/>
    </location>
</feature>
<evidence type="ECO:0000313" key="2">
    <source>
        <dbReference type="EMBL" id="ORX67604.1"/>
    </source>
</evidence>
<dbReference type="AlphaFoldDB" id="A0A1Y1W370"/>
<accession>A0A1Y1W370</accession>
<feature type="compositionally biased region" description="Basic and acidic residues" evidence="1">
    <location>
        <begin position="21"/>
        <end position="33"/>
    </location>
</feature>
<sequence>MPPKRKPKQKPTLGQFFDIKPAPRSEPTRKQPSLDKFFGSATPTRSASSDLAAKMDGTILISDSSDDELIDIDSILGTPKPSSQSSSTSPIVEIVSPKRPVQTAVTPKPLYRNSLKSLVRDRSKKKYDLAVLDQPMESSDEGEELEAIGMLELDQDEADRIRAQLGAATGDMYKAVSVSMFAGPNGKALAPVHALDSEDPVDRLCIGARPLAIERLVGSQWLAQRLHMGWRLSPGMGDLLLRLVVNSRSLRTSMAAFGTLAGFLDAHMSQWQLSLAQLQAALEQLQGPPADAVQLCRPQRTSSRAGGNGQRIQHVLGVAARSLDECMPAADTAQALQLVCETMLDHRNQQWLAANQRSLAGLMARVVPRSKWSVVWPDYVQHMARRLQPMPVAMQAALVERMPAGNARSMQVRRTLAFAMLWMAGRPADDLASRIVLPPQLIVRMASELLDDVLGVHAGADFARLAACVALLGNVLDSLDALRDVPEEVALIHAKLAMANRRIADGRADNMDKTRAKDALQTLLVRINLTVVVDTRARRGKPKPGARLDKLWKPR</sequence>
<keyword evidence="3" id="KW-1185">Reference proteome</keyword>
<dbReference type="EMBL" id="MCFD01000012">
    <property type="protein sequence ID" value="ORX67604.1"/>
    <property type="molecule type" value="Genomic_DNA"/>
</dbReference>
<organism evidence="2 3">
    <name type="scientific">Linderina pennispora</name>
    <dbReference type="NCBI Taxonomy" id="61395"/>
    <lineage>
        <taxon>Eukaryota</taxon>
        <taxon>Fungi</taxon>
        <taxon>Fungi incertae sedis</taxon>
        <taxon>Zoopagomycota</taxon>
        <taxon>Kickxellomycotina</taxon>
        <taxon>Kickxellomycetes</taxon>
        <taxon>Kickxellales</taxon>
        <taxon>Kickxellaceae</taxon>
        <taxon>Linderina</taxon>
    </lineage>
</organism>
<evidence type="ECO:0000313" key="3">
    <source>
        <dbReference type="Proteomes" id="UP000193922"/>
    </source>
</evidence>
<gene>
    <name evidence="2" type="ORF">DL89DRAFT_269391</name>
</gene>
<protein>
    <submittedName>
        <fullName evidence="2">Uncharacterized protein</fullName>
    </submittedName>
</protein>